<gene>
    <name evidence="2" type="ORF">R3P38DRAFT_2851399</name>
</gene>
<protein>
    <submittedName>
        <fullName evidence="2">Uncharacterized protein</fullName>
    </submittedName>
</protein>
<feature type="region of interest" description="Disordered" evidence="1">
    <location>
        <begin position="30"/>
        <end position="81"/>
    </location>
</feature>
<comment type="caution">
    <text evidence="2">The sequence shown here is derived from an EMBL/GenBank/DDBJ whole genome shotgun (WGS) entry which is preliminary data.</text>
</comment>
<accession>A0AAW0DPI4</accession>
<feature type="compositionally biased region" description="Basic residues" evidence="1">
    <location>
        <begin position="47"/>
        <end position="63"/>
    </location>
</feature>
<reference evidence="2 3" key="1">
    <citation type="journal article" date="2024" name="J Genomics">
        <title>Draft genome sequencing and assembly of Favolaschia claudopus CIRM-BRFM 2984 isolated from oak limbs.</title>
        <authorList>
            <person name="Navarro D."/>
            <person name="Drula E."/>
            <person name="Chaduli D."/>
            <person name="Cazenave R."/>
            <person name="Ahrendt S."/>
            <person name="Wang J."/>
            <person name="Lipzen A."/>
            <person name="Daum C."/>
            <person name="Barry K."/>
            <person name="Grigoriev I.V."/>
            <person name="Favel A."/>
            <person name="Rosso M.N."/>
            <person name="Martin F."/>
        </authorList>
    </citation>
    <scope>NUCLEOTIDE SEQUENCE [LARGE SCALE GENOMIC DNA]</scope>
    <source>
        <strain evidence="2 3">CIRM-BRFM 2984</strain>
    </source>
</reference>
<organism evidence="2 3">
    <name type="scientific">Favolaschia claudopus</name>
    <dbReference type="NCBI Taxonomy" id="2862362"/>
    <lineage>
        <taxon>Eukaryota</taxon>
        <taxon>Fungi</taxon>
        <taxon>Dikarya</taxon>
        <taxon>Basidiomycota</taxon>
        <taxon>Agaricomycotina</taxon>
        <taxon>Agaricomycetes</taxon>
        <taxon>Agaricomycetidae</taxon>
        <taxon>Agaricales</taxon>
        <taxon>Marasmiineae</taxon>
        <taxon>Mycenaceae</taxon>
        <taxon>Favolaschia</taxon>
    </lineage>
</organism>
<dbReference type="EMBL" id="JAWWNJ010000006">
    <property type="protein sequence ID" value="KAK7053642.1"/>
    <property type="molecule type" value="Genomic_DNA"/>
</dbReference>
<proteinExistence type="predicted"/>
<sequence>MVRKVYPSLRLISTAAAFLVSLEWKGRRPVHLPSPHSDTLKADMRRPYRRSRCRQHGTNRHIYHPPPSEYQHSPPLTVPSTTTLVAPSRLTLALLPAPPFLPSSHSPHHARHRFTAPSRRSSAHRLFASPAQPNLHVPLRPWLRLGSPQPHIFPS</sequence>
<keyword evidence="3" id="KW-1185">Reference proteome</keyword>
<evidence type="ECO:0000313" key="2">
    <source>
        <dbReference type="EMBL" id="KAK7053642.1"/>
    </source>
</evidence>
<name>A0AAW0DPI4_9AGAR</name>
<evidence type="ECO:0000256" key="1">
    <source>
        <dbReference type="SAM" id="MobiDB-lite"/>
    </source>
</evidence>
<dbReference type="AlphaFoldDB" id="A0AAW0DPI4"/>
<dbReference type="Proteomes" id="UP001362999">
    <property type="component" value="Unassembled WGS sequence"/>
</dbReference>
<evidence type="ECO:0000313" key="3">
    <source>
        <dbReference type="Proteomes" id="UP001362999"/>
    </source>
</evidence>